<sequence length="378" mass="46744">MINFLNLNYTFNFAYYKNENFVLLLSDKNSKNWGFNFWKIKFEDDKIKPEQLVFYQNPIYKNYAFNYKIDKFLIDDYNHYPKIYLDITYLYKEYVFDFYNKKFYYNDSLPTDLKIKVNINNKYQEIFIFDQINQFKEKQTIILEPEIDCYKEDISINLECSSEYGYFYQKNIYLSTKIKQDYNLDFTNNLFINLLIPIGYQNNQIIYDKFYFLKLFKNNFYYPKNIKLLFLFYYNDPNNWLIYPKNDELEGYIDLDGISNNSQFFSINFYSYHNFFLFYIDDFYYYDYKNEESINGINSNFDYKKGIILPWDYSNNQGYIEFNISFISYLNYEINFNLYFPIQIKNSLRGEKNSKFQLIEVFDYSDFNNENIIWDQYE</sequence>
<gene>
    <name evidence="1" type="ORF">X271_00066</name>
</gene>
<name>W8GIW6_9MOLU</name>
<dbReference type="AlphaFoldDB" id="W8GIW6"/>
<protein>
    <submittedName>
        <fullName evidence="1">Uncharacterized protein</fullName>
    </submittedName>
</protein>
<dbReference type="RefSeq" id="WP_025208483.1">
    <property type="nucleotide sequence ID" value="NZ_CP006932.1"/>
</dbReference>
<organism evidence="1 2">
    <name type="scientific">Candidatus Hepatoplasma crinochetorum Av</name>
    <dbReference type="NCBI Taxonomy" id="1427984"/>
    <lineage>
        <taxon>Bacteria</taxon>
        <taxon>Bacillati</taxon>
        <taxon>Mycoplasmatota</taxon>
        <taxon>Mollicutes</taxon>
        <taxon>Candidatus Hepatoplasmataceae</taxon>
        <taxon>Candidatus Hepatoplasma</taxon>
    </lineage>
</organism>
<evidence type="ECO:0000313" key="1">
    <source>
        <dbReference type="EMBL" id="AHK22182.1"/>
    </source>
</evidence>
<dbReference type="Proteomes" id="UP000019450">
    <property type="component" value="Chromosome"/>
</dbReference>
<keyword evidence="2" id="KW-1185">Reference proteome</keyword>
<proteinExistence type="predicted"/>
<dbReference type="STRING" id="1427984.X271_00066"/>
<dbReference type="HOGENOM" id="CLU_730931_0_0_14"/>
<evidence type="ECO:0000313" key="2">
    <source>
        <dbReference type="Proteomes" id="UP000019450"/>
    </source>
</evidence>
<reference evidence="1 2" key="1">
    <citation type="journal article" date="2014" name="Genome Biol. Evol.">
        <title>Phylogenomics of "Candidatus Hepatoplasma crinochetorum," a Lineage of Mollicutes Associated with Noninsect Arthropods.</title>
        <authorList>
            <person name="Leclercq S."/>
            <person name="Dittmer J."/>
            <person name="Bouchon D."/>
            <person name="Cordaux R."/>
        </authorList>
    </citation>
    <scope>NUCLEOTIDE SEQUENCE [LARGE SCALE GENOMIC DNA]</scope>
    <source>
        <strain evidence="1 2">Av</strain>
    </source>
</reference>
<dbReference type="EMBL" id="CP006932">
    <property type="protein sequence ID" value="AHK22182.1"/>
    <property type="molecule type" value="Genomic_DNA"/>
</dbReference>
<dbReference type="KEGG" id="hcr:X271_00066"/>
<accession>W8GIW6</accession>